<keyword evidence="1" id="KW-0732">Signal</keyword>
<proteinExistence type="predicted"/>
<dbReference type="OMA" id="PLTWENF"/>
<evidence type="ECO:0000256" key="1">
    <source>
        <dbReference type="SAM" id="SignalP"/>
    </source>
</evidence>
<dbReference type="SUPFAM" id="SSF53335">
    <property type="entry name" value="S-adenosyl-L-methionine-dependent methyltransferases"/>
    <property type="match status" value="1"/>
</dbReference>
<feature type="chain" id="PRO_5029688913" evidence="1">
    <location>
        <begin position="26"/>
        <end position="361"/>
    </location>
</feature>
<feature type="signal peptide" evidence="1">
    <location>
        <begin position="1"/>
        <end position="25"/>
    </location>
</feature>
<dbReference type="OrthoDB" id="5830820at2759"/>
<dbReference type="Gene3D" id="3.40.50.150">
    <property type="entry name" value="Vaccinia Virus protein VP39"/>
    <property type="match status" value="1"/>
</dbReference>
<name>A0A7I4YCI8_HAECO</name>
<keyword evidence="2" id="KW-1185">Reference proteome</keyword>
<dbReference type="InterPro" id="IPR029063">
    <property type="entry name" value="SAM-dependent_MTases_sf"/>
</dbReference>
<dbReference type="AlphaFoldDB" id="A0A7I4YCI8"/>
<protein>
    <submittedName>
        <fullName evidence="3">Methyltransferase-like protein</fullName>
    </submittedName>
</protein>
<organism evidence="2 3">
    <name type="scientific">Haemonchus contortus</name>
    <name type="common">Barber pole worm</name>
    <dbReference type="NCBI Taxonomy" id="6289"/>
    <lineage>
        <taxon>Eukaryota</taxon>
        <taxon>Metazoa</taxon>
        <taxon>Ecdysozoa</taxon>
        <taxon>Nematoda</taxon>
        <taxon>Chromadorea</taxon>
        <taxon>Rhabditida</taxon>
        <taxon>Rhabditina</taxon>
        <taxon>Rhabditomorpha</taxon>
        <taxon>Strongyloidea</taxon>
        <taxon>Trichostrongylidae</taxon>
        <taxon>Haemonchus</taxon>
    </lineage>
</organism>
<reference evidence="3" key="1">
    <citation type="submission" date="2020-12" db="UniProtKB">
        <authorList>
            <consortium name="WormBaseParasite"/>
        </authorList>
    </citation>
    <scope>IDENTIFICATION</scope>
    <source>
        <strain evidence="3">MHco3</strain>
    </source>
</reference>
<accession>A0A7I4YCI8</accession>
<dbReference type="Proteomes" id="UP000025227">
    <property type="component" value="Unplaced"/>
</dbReference>
<sequence>MSHIIPLACSTTVLLLSFFIARLWNETILTNNVVADRKNITESANMTNIQKKEMAIRKRLLSNPYHKLDELCSELDQTCFVIADKVEEYNGKLMAFRSLRRKGPKGVLTLSDARILPPSPLTWENFNTKTWKIDKRTVRLEYARLMVVGAFFSGALEFNTTRKQDVLLIGLGGGIINNYFTTLPNHTIAVTVVDIDPVMKRIAEKWYDFHESANHQIVIEDGVRFVRDAAKKGVKYDAILLDVCYNVPRSMMCPIDEFLSDDVIEAMKAVTSENGAVIVNIITTRDRTDEADRVHFLFSRHFPSCYLMADGRIDRMLFCSAKEKNSWLDNRDELYNRYIAVDAALGFQLTLRKKFIPNDLL</sequence>
<dbReference type="Pfam" id="PF01564">
    <property type="entry name" value="Spermine_synth"/>
    <property type="match status" value="1"/>
</dbReference>
<evidence type="ECO:0000313" key="2">
    <source>
        <dbReference type="Proteomes" id="UP000025227"/>
    </source>
</evidence>
<dbReference type="WBParaSite" id="HCON_00081690-00001">
    <property type="protein sequence ID" value="HCON_00081690-00001"/>
    <property type="gene ID" value="HCON_00081690"/>
</dbReference>
<evidence type="ECO:0000313" key="3">
    <source>
        <dbReference type="WBParaSite" id="HCON_00081690-00001"/>
    </source>
</evidence>